<dbReference type="AlphaFoldDB" id="A0A9Q0N426"/>
<accession>A0A9Q0N426</accession>
<dbReference type="Proteomes" id="UP001151699">
    <property type="component" value="Chromosome B"/>
</dbReference>
<feature type="region of interest" description="Disordered" evidence="1">
    <location>
        <begin position="167"/>
        <end position="238"/>
    </location>
</feature>
<feature type="compositionally biased region" description="Basic and acidic residues" evidence="1">
    <location>
        <begin position="217"/>
        <end position="238"/>
    </location>
</feature>
<sequence>MPQCCWFGDPYHDFLRCDECMLKPDIMVGESIKKILSFMCMFDKLLNRQEKSNEQLCKEMLNINVSVKQISEQINNENNCKQSKSYVDVAKNKCVEAVVIRPKINQRSDVTRSEMSEKLSIPKSVTISGVKNIPKGGVVINCSSHTDLKIIEEEKIMNRFVIRTPKSNQVDEVSEEPTSERFGDNKVAPNTSEKLVGETQTQSSSELVSSSSTTSTSEERTFLPKWKETSNQKENRDR</sequence>
<gene>
    <name evidence="2" type="ORF">Bhyg_08007</name>
</gene>
<comment type="caution">
    <text evidence="2">The sequence shown here is derived from an EMBL/GenBank/DDBJ whole genome shotgun (WGS) entry which is preliminary data.</text>
</comment>
<evidence type="ECO:0000313" key="2">
    <source>
        <dbReference type="EMBL" id="KAJ6643051.1"/>
    </source>
</evidence>
<keyword evidence="3" id="KW-1185">Reference proteome</keyword>
<organism evidence="2 3">
    <name type="scientific">Pseudolycoriella hygida</name>
    <dbReference type="NCBI Taxonomy" id="35572"/>
    <lineage>
        <taxon>Eukaryota</taxon>
        <taxon>Metazoa</taxon>
        <taxon>Ecdysozoa</taxon>
        <taxon>Arthropoda</taxon>
        <taxon>Hexapoda</taxon>
        <taxon>Insecta</taxon>
        <taxon>Pterygota</taxon>
        <taxon>Neoptera</taxon>
        <taxon>Endopterygota</taxon>
        <taxon>Diptera</taxon>
        <taxon>Nematocera</taxon>
        <taxon>Sciaroidea</taxon>
        <taxon>Sciaridae</taxon>
        <taxon>Pseudolycoriella</taxon>
    </lineage>
</organism>
<dbReference type="EMBL" id="WJQU01000002">
    <property type="protein sequence ID" value="KAJ6643051.1"/>
    <property type="molecule type" value="Genomic_DNA"/>
</dbReference>
<evidence type="ECO:0000256" key="1">
    <source>
        <dbReference type="SAM" id="MobiDB-lite"/>
    </source>
</evidence>
<protein>
    <submittedName>
        <fullName evidence="2">Uncharacterized protein</fullName>
    </submittedName>
</protein>
<feature type="compositionally biased region" description="Low complexity" evidence="1">
    <location>
        <begin position="198"/>
        <end position="216"/>
    </location>
</feature>
<evidence type="ECO:0000313" key="3">
    <source>
        <dbReference type="Proteomes" id="UP001151699"/>
    </source>
</evidence>
<reference evidence="2" key="1">
    <citation type="submission" date="2022-07" db="EMBL/GenBank/DDBJ databases">
        <authorList>
            <person name="Trinca V."/>
            <person name="Uliana J.V.C."/>
            <person name="Torres T.T."/>
            <person name="Ward R.J."/>
            <person name="Monesi N."/>
        </authorList>
    </citation>
    <scope>NUCLEOTIDE SEQUENCE</scope>
    <source>
        <strain evidence="2">HSMRA1968</strain>
        <tissue evidence="2">Whole embryos</tissue>
    </source>
</reference>
<proteinExistence type="predicted"/>
<dbReference type="OrthoDB" id="6775559at2759"/>
<name>A0A9Q0N426_9DIPT</name>